<evidence type="ECO:0000256" key="4">
    <source>
        <dbReference type="ARBA" id="ARBA00022525"/>
    </source>
</evidence>
<keyword evidence="6" id="KW-0800">Toxin</keyword>
<dbReference type="PROSITE" id="PS50297">
    <property type="entry name" value="ANK_REP_REGION"/>
    <property type="match status" value="3"/>
</dbReference>
<keyword evidence="9" id="KW-0638">Presynaptic neurotoxin</keyword>
<evidence type="ECO:0000256" key="5">
    <source>
        <dbReference type="ARBA" id="ARBA00022537"/>
    </source>
</evidence>
<dbReference type="GO" id="GO:0044231">
    <property type="term" value="C:host cell presynaptic membrane"/>
    <property type="evidence" value="ECO:0007669"/>
    <property type="project" value="UniProtKB-KW"/>
</dbReference>
<evidence type="ECO:0000256" key="6">
    <source>
        <dbReference type="ARBA" id="ARBA00022656"/>
    </source>
</evidence>
<keyword evidence="14" id="KW-1185">Reference proteome</keyword>
<proteinExistence type="predicted"/>
<organism evidence="13 14">
    <name type="scientific">Caerostris extrusa</name>
    <name type="common">Bark spider</name>
    <name type="synonym">Caerostris bankana</name>
    <dbReference type="NCBI Taxonomy" id="172846"/>
    <lineage>
        <taxon>Eukaryota</taxon>
        <taxon>Metazoa</taxon>
        <taxon>Ecdysozoa</taxon>
        <taxon>Arthropoda</taxon>
        <taxon>Chelicerata</taxon>
        <taxon>Arachnida</taxon>
        <taxon>Araneae</taxon>
        <taxon>Araneomorphae</taxon>
        <taxon>Entelegynae</taxon>
        <taxon>Araneoidea</taxon>
        <taxon>Araneidae</taxon>
        <taxon>Caerostris</taxon>
    </lineage>
</organism>
<dbReference type="GO" id="GO:0006887">
    <property type="term" value="P:exocytosis"/>
    <property type="evidence" value="ECO:0007669"/>
    <property type="project" value="UniProtKB-KW"/>
</dbReference>
<sequence>MTALHFASLNGHIKIIDALMKTGCDALAEAALEGHVNVVDLLKVKAKVDIYANNERTAIEMAAIKGHLPVELYGNCGDDSLTSGCLIQSSGGAEDFAGQRSLRYGKEIIICIKGGAAVNAQIHHLSPLHHASAKGSLIITNILLKHGANPNNVDPHGLTPLHYAAEFGKLKIVKKLLSYGAVFNALSEDNRTPKIVTNSFSVRRFLHLIERLFTKVEDPSSCIVHYIRNLRDQNTVKAIMNAQNREKKTLIACAIHYGFPEVEALKEILQEDLRKVHRMANAYYYLEDHNQSELKFKSIHEFRSELFWCKQSWYIRHRRKKLPTHCFIGKTQYAIKCFQNIYEFPFKHYPGSLEASTRISVLLSLLNEYEKALEINYKLQKENNHLFGISESLQIENNIALIYSHQGKYAHAYKIWHQLYESKAKLLGPAHPSTLRTLRDVGMVLFSQQKYNQALKILHKVLDIQQIKLGSDHFDTLSTNNQIGDIFFAQGKHFNALKIYDKDLSRRKIILGPNHPEVCETLRKIDQIRCLYIMESCAVDLNFMQQLPSNIPAYNHRERSVSAQLYPASTCNFQKKNFREVRKAKIICFKFLALINQFSIKL</sequence>
<evidence type="ECO:0000256" key="7">
    <source>
        <dbReference type="ARBA" id="ARBA00022699"/>
    </source>
</evidence>
<evidence type="ECO:0000256" key="3">
    <source>
        <dbReference type="ARBA" id="ARBA00022483"/>
    </source>
</evidence>
<keyword evidence="10 12" id="KW-0040">ANK repeat</keyword>
<dbReference type="InterPro" id="IPR011990">
    <property type="entry name" value="TPR-like_helical_dom_sf"/>
</dbReference>
<dbReference type="GO" id="GO:0090729">
    <property type="term" value="F:toxin activity"/>
    <property type="evidence" value="ECO:0007669"/>
    <property type="project" value="UniProtKB-KW"/>
</dbReference>
<evidence type="ECO:0000256" key="10">
    <source>
        <dbReference type="ARBA" id="ARBA00023043"/>
    </source>
</evidence>
<evidence type="ECO:0000256" key="1">
    <source>
        <dbReference type="ARBA" id="ARBA00004175"/>
    </source>
</evidence>
<dbReference type="Gene3D" id="1.25.40.10">
    <property type="entry name" value="Tetratricopeptide repeat domain"/>
    <property type="match status" value="1"/>
</dbReference>
<keyword evidence="8" id="KW-0677">Repeat</keyword>
<evidence type="ECO:0000313" key="14">
    <source>
        <dbReference type="Proteomes" id="UP001054945"/>
    </source>
</evidence>
<dbReference type="Pfam" id="PF13374">
    <property type="entry name" value="TPR_10"/>
    <property type="match status" value="1"/>
</dbReference>
<comment type="caution">
    <text evidence="13">The sequence shown here is derived from an EMBL/GenBank/DDBJ whole genome shotgun (WGS) entry which is preliminary data.</text>
</comment>
<keyword evidence="11" id="KW-0472">Membrane</keyword>
<evidence type="ECO:0000256" key="9">
    <source>
        <dbReference type="ARBA" id="ARBA00023028"/>
    </source>
</evidence>
<dbReference type="PANTHER" id="PTHR24123">
    <property type="entry name" value="ANKYRIN REPEAT-CONTAINING"/>
    <property type="match status" value="1"/>
</dbReference>
<dbReference type="EMBL" id="BPLR01002363">
    <property type="protein sequence ID" value="GIX72966.1"/>
    <property type="molecule type" value="Genomic_DNA"/>
</dbReference>
<dbReference type="InterPro" id="IPR036770">
    <property type="entry name" value="Ankyrin_rpt-contain_sf"/>
</dbReference>
<evidence type="ECO:0000256" key="8">
    <source>
        <dbReference type="ARBA" id="ARBA00022737"/>
    </source>
</evidence>
<comment type="subcellular location">
    <subcellularLocation>
        <location evidence="2">Secreted</location>
    </subcellularLocation>
    <subcellularLocation>
        <location evidence="1">Target cell membrane</location>
    </subcellularLocation>
</comment>
<keyword evidence="3" id="KW-0268">Exocytosis</keyword>
<keyword evidence="5" id="KW-1052">Target cell membrane</keyword>
<accession>A0AAV4MLS3</accession>
<dbReference type="GO" id="GO:0044218">
    <property type="term" value="C:other organism cell membrane"/>
    <property type="evidence" value="ECO:0007669"/>
    <property type="project" value="UniProtKB-KW"/>
</dbReference>
<dbReference type="Gene3D" id="1.25.40.20">
    <property type="entry name" value="Ankyrin repeat-containing domain"/>
    <property type="match status" value="2"/>
</dbReference>
<dbReference type="PANTHER" id="PTHR24123:SF33">
    <property type="entry name" value="PROTEIN HOS4"/>
    <property type="match status" value="1"/>
</dbReference>
<dbReference type="Pfam" id="PF00023">
    <property type="entry name" value="Ank"/>
    <property type="match status" value="1"/>
</dbReference>
<protein>
    <submittedName>
        <fullName evidence="13">Ankyrin-1</fullName>
    </submittedName>
</protein>
<dbReference type="SUPFAM" id="SSF48452">
    <property type="entry name" value="TPR-like"/>
    <property type="match status" value="2"/>
</dbReference>
<feature type="repeat" description="ANK" evidence="12">
    <location>
        <begin position="123"/>
        <end position="155"/>
    </location>
</feature>
<reference evidence="13 14" key="1">
    <citation type="submission" date="2021-06" db="EMBL/GenBank/DDBJ databases">
        <title>Caerostris extrusa draft genome.</title>
        <authorList>
            <person name="Kono N."/>
            <person name="Arakawa K."/>
        </authorList>
    </citation>
    <scope>NUCLEOTIDE SEQUENCE [LARGE SCALE GENOMIC DNA]</scope>
</reference>
<keyword evidence="11" id="KW-1053">Target membrane</keyword>
<evidence type="ECO:0000256" key="11">
    <source>
        <dbReference type="ARBA" id="ARBA00023298"/>
    </source>
</evidence>
<evidence type="ECO:0000313" key="13">
    <source>
        <dbReference type="EMBL" id="GIX72966.1"/>
    </source>
</evidence>
<dbReference type="AlphaFoldDB" id="A0AAV4MLS3"/>
<dbReference type="Pfam" id="PF12796">
    <property type="entry name" value="Ank_2"/>
    <property type="match status" value="1"/>
</dbReference>
<dbReference type="Proteomes" id="UP001054945">
    <property type="component" value="Unassembled WGS sequence"/>
</dbReference>
<keyword evidence="7" id="KW-0528">Neurotoxin</keyword>
<dbReference type="InterPro" id="IPR002110">
    <property type="entry name" value="Ankyrin_rpt"/>
</dbReference>
<dbReference type="SMART" id="SM00248">
    <property type="entry name" value="ANK"/>
    <property type="match status" value="3"/>
</dbReference>
<evidence type="ECO:0000256" key="2">
    <source>
        <dbReference type="ARBA" id="ARBA00004613"/>
    </source>
</evidence>
<dbReference type="InterPro" id="IPR051165">
    <property type="entry name" value="Multifunctional_ANK_Repeat"/>
</dbReference>
<dbReference type="SUPFAM" id="SSF48403">
    <property type="entry name" value="Ankyrin repeat"/>
    <property type="match status" value="1"/>
</dbReference>
<gene>
    <name evidence="13" type="primary">ANK1_12</name>
    <name evidence="13" type="ORF">CEXT_194271</name>
</gene>
<dbReference type="Pfam" id="PF13424">
    <property type="entry name" value="TPR_12"/>
    <property type="match status" value="1"/>
</dbReference>
<keyword evidence="4" id="KW-0964">Secreted</keyword>
<dbReference type="GO" id="GO:0005576">
    <property type="term" value="C:extracellular region"/>
    <property type="evidence" value="ECO:0007669"/>
    <property type="project" value="UniProtKB-SubCell"/>
</dbReference>
<feature type="repeat" description="ANK" evidence="12">
    <location>
        <begin position="156"/>
        <end position="188"/>
    </location>
</feature>
<evidence type="ECO:0000256" key="12">
    <source>
        <dbReference type="PROSITE-ProRule" id="PRU00023"/>
    </source>
</evidence>
<dbReference type="PROSITE" id="PS50088">
    <property type="entry name" value="ANK_REPEAT"/>
    <property type="match status" value="3"/>
</dbReference>
<name>A0AAV4MLS3_CAEEX</name>
<feature type="repeat" description="ANK" evidence="12">
    <location>
        <begin position="1"/>
        <end position="31"/>
    </location>
</feature>